<accession>A0AAD6YXS5</accession>
<gene>
    <name evidence="1" type="ORF">DFH08DRAFT_760270</name>
</gene>
<sequence length="146" mass="17146">MSTYWDAYPNFVHNATAPLRQEFDLLAAQRGWGEQKYQKEWKRCGMEEFSHYFGRDDNRLAGWQAMCAFVRANEVPDSITKCKQVLGKTVWVNIFDLVDAKRTGKPVKKHPSAKALRRYSREEEKIFPLKKAKENPFLNVLLIQMF</sequence>
<dbReference type="Proteomes" id="UP001218218">
    <property type="component" value="Unassembled WGS sequence"/>
</dbReference>
<comment type="caution">
    <text evidence="1">The sequence shown here is derived from an EMBL/GenBank/DDBJ whole genome shotgun (WGS) entry which is preliminary data.</text>
</comment>
<dbReference type="AlphaFoldDB" id="A0AAD6YXS5"/>
<name>A0AAD6YXS5_9AGAR</name>
<protein>
    <submittedName>
        <fullName evidence="1">Uncharacterized protein</fullName>
    </submittedName>
</protein>
<reference evidence="1" key="1">
    <citation type="submission" date="2023-03" db="EMBL/GenBank/DDBJ databases">
        <title>Massive genome expansion in bonnet fungi (Mycena s.s.) driven by repeated elements and novel gene families across ecological guilds.</title>
        <authorList>
            <consortium name="Lawrence Berkeley National Laboratory"/>
            <person name="Harder C.B."/>
            <person name="Miyauchi S."/>
            <person name="Viragh M."/>
            <person name="Kuo A."/>
            <person name="Thoen E."/>
            <person name="Andreopoulos B."/>
            <person name="Lu D."/>
            <person name="Skrede I."/>
            <person name="Drula E."/>
            <person name="Henrissat B."/>
            <person name="Morin E."/>
            <person name="Kohler A."/>
            <person name="Barry K."/>
            <person name="LaButti K."/>
            <person name="Morin E."/>
            <person name="Salamov A."/>
            <person name="Lipzen A."/>
            <person name="Mereny Z."/>
            <person name="Hegedus B."/>
            <person name="Baldrian P."/>
            <person name="Stursova M."/>
            <person name="Weitz H."/>
            <person name="Taylor A."/>
            <person name="Grigoriev I.V."/>
            <person name="Nagy L.G."/>
            <person name="Martin F."/>
            <person name="Kauserud H."/>
        </authorList>
    </citation>
    <scope>NUCLEOTIDE SEQUENCE</scope>
    <source>
        <strain evidence="1">CBHHK002</strain>
    </source>
</reference>
<dbReference type="PANTHER" id="PTHR38846">
    <property type="entry name" value="C3H1-TYPE DOMAIN-CONTAINING PROTEIN"/>
    <property type="match status" value="1"/>
</dbReference>
<dbReference type="EMBL" id="JARIHO010000142">
    <property type="protein sequence ID" value="KAJ7301137.1"/>
    <property type="molecule type" value="Genomic_DNA"/>
</dbReference>
<evidence type="ECO:0000313" key="2">
    <source>
        <dbReference type="Proteomes" id="UP001218218"/>
    </source>
</evidence>
<organism evidence="1 2">
    <name type="scientific">Mycena albidolilacea</name>
    <dbReference type="NCBI Taxonomy" id="1033008"/>
    <lineage>
        <taxon>Eukaryota</taxon>
        <taxon>Fungi</taxon>
        <taxon>Dikarya</taxon>
        <taxon>Basidiomycota</taxon>
        <taxon>Agaricomycotina</taxon>
        <taxon>Agaricomycetes</taxon>
        <taxon>Agaricomycetidae</taxon>
        <taxon>Agaricales</taxon>
        <taxon>Marasmiineae</taxon>
        <taxon>Mycenaceae</taxon>
        <taxon>Mycena</taxon>
    </lineage>
</organism>
<keyword evidence="2" id="KW-1185">Reference proteome</keyword>
<evidence type="ECO:0000313" key="1">
    <source>
        <dbReference type="EMBL" id="KAJ7301137.1"/>
    </source>
</evidence>
<dbReference type="PANTHER" id="PTHR38846:SF1">
    <property type="entry name" value="C3H1-TYPE DOMAIN-CONTAINING PROTEIN"/>
    <property type="match status" value="1"/>
</dbReference>
<proteinExistence type="predicted"/>